<evidence type="ECO:0000259" key="4">
    <source>
        <dbReference type="Pfam" id="PF07699"/>
    </source>
</evidence>
<dbReference type="SUPFAM" id="SSF57184">
    <property type="entry name" value="Growth factor receptor domain"/>
    <property type="match status" value="1"/>
</dbReference>
<feature type="domain" description="Tyrosine-protein kinase ephrin type A/B receptor-like" evidence="4">
    <location>
        <begin position="235"/>
        <end position="269"/>
    </location>
</feature>
<evidence type="ECO:0000313" key="6">
    <source>
        <dbReference type="Proteomes" id="UP000663862"/>
    </source>
</evidence>
<dbReference type="InterPro" id="IPR009030">
    <property type="entry name" value="Growth_fac_rcpt_cys_sf"/>
</dbReference>
<dbReference type="Gene3D" id="2.10.50.10">
    <property type="entry name" value="Tumor Necrosis Factor Receptor, subunit A, domain 2"/>
    <property type="match status" value="2"/>
</dbReference>
<dbReference type="Pfam" id="PF07699">
    <property type="entry name" value="Ephrin_rec_like"/>
    <property type="match status" value="1"/>
</dbReference>
<organism evidence="5 6">
    <name type="scientific">Rotaria socialis</name>
    <dbReference type="NCBI Taxonomy" id="392032"/>
    <lineage>
        <taxon>Eukaryota</taxon>
        <taxon>Metazoa</taxon>
        <taxon>Spiralia</taxon>
        <taxon>Gnathifera</taxon>
        <taxon>Rotifera</taxon>
        <taxon>Eurotatoria</taxon>
        <taxon>Bdelloidea</taxon>
        <taxon>Philodinida</taxon>
        <taxon>Philodinidae</taxon>
        <taxon>Rotaria</taxon>
    </lineage>
</organism>
<dbReference type="InterPro" id="IPR011641">
    <property type="entry name" value="Tyr-kin_ephrin_A/B_rcpt-like"/>
</dbReference>
<feature type="non-terminal residue" evidence="5">
    <location>
        <position position="1"/>
    </location>
</feature>
<reference evidence="5" key="1">
    <citation type="submission" date="2021-02" db="EMBL/GenBank/DDBJ databases">
        <authorList>
            <person name="Nowell W R."/>
        </authorList>
    </citation>
    <scope>NUCLEOTIDE SEQUENCE</scope>
</reference>
<evidence type="ECO:0000313" key="5">
    <source>
        <dbReference type="EMBL" id="CAF4561240.1"/>
    </source>
</evidence>
<dbReference type="GO" id="GO:0008194">
    <property type="term" value="F:UDP-glycosyltransferase activity"/>
    <property type="evidence" value="ECO:0007669"/>
    <property type="project" value="InterPro"/>
</dbReference>
<dbReference type="PANTHER" id="PTHR48043:SF145">
    <property type="entry name" value="FI06409P-RELATED"/>
    <property type="match status" value="1"/>
</dbReference>
<keyword evidence="2" id="KW-0328">Glycosyltransferase</keyword>
<evidence type="ECO:0000256" key="1">
    <source>
        <dbReference type="ARBA" id="ARBA00009995"/>
    </source>
</evidence>
<sequence>ILWSLSGLSMINFPLETINKYDGYNIRFEEWVPQLNVLAHESVKLFVTHGGMESIHEVLYVGKPSIIVPFFGDQHAKAVLSRDRGLGDFLNKNTMTSIDICKKVHNLIIDYGNRSSELYHNFYKMSRIVNYNLNSYKEIYNVLEMEMENGSQHLIPPSVSWIVANDADLWATIFAIISISVYAIWFAYKKLCSKQKEKIIGCLYQGFGFSDGLCPAGFSCRNFKNSSPPAPCPPGTFSILGQHDCKPCAPGYYTNHSASESCEACPAGFMCPFADQNPVACPVGTYTSFTRQSCCSLCPVGTYNTRIASTNCVKCPAGASCRPVSPPSCGEFKLETIFRSVQKLEQQLVHCFQLITIAHLKNPQLMATNSSYSQKVLNCRGRACAKCGYCRDWYYTPHHPTKIYTKRQDAICTSAYAYGHRGFGPGCGGCCLCCVAHIPFGNLCSRPYYGGSGFLRGGLNYNIQTLAGVDHAARRRRNNAVGVATHVDLVLGSMFRDVTVFANGIADLTDDTLNARIALGRAHHDDGRLCECSDNQQ</sequence>
<dbReference type="EMBL" id="CAJOBQ010002457">
    <property type="protein sequence ID" value="CAF4561240.1"/>
    <property type="molecule type" value="Genomic_DNA"/>
</dbReference>
<name>A0A820ZED4_9BILA</name>
<evidence type="ECO:0000256" key="3">
    <source>
        <dbReference type="ARBA" id="ARBA00022679"/>
    </source>
</evidence>
<comment type="caution">
    <text evidence="5">The sequence shown here is derived from an EMBL/GenBank/DDBJ whole genome shotgun (WGS) entry which is preliminary data.</text>
</comment>
<keyword evidence="3" id="KW-0808">Transferase</keyword>
<dbReference type="SMART" id="SM01411">
    <property type="entry name" value="Ephrin_rec_like"/>
    <property type="match status" value="2"/>
</dbReference>
<dbReference type="Gene3D" id="3.40.50.2000">
    <property type="entry name" value="Glycogen Phosphorylase B"/>
    <property type="match status" value="1"/>
</dbReference>
<comment type="similarity">
    <text evidence="1">Belongs to the UDP-glycosyltransferase family.</text>
</comment>
<proteinExistence type="inferred from homology"/>
<evidence type="ECO:0000256" key="2">
    <source>
        <dbReference type="ARBA" id="ARBA00022676"/>
    </source>
</evidence>
<dbReference type="AlphaFoldDB" id="A0A820ZED4"/>
<dbReference type="Proteomes" id="UP000663862">
    <property type="component" value="Unassembled WGS sequence"/>
</dbReference>
<accession>A0A820ZED4</accession>
<dbReference type="Pfam" id="PF00201">
    <property type="entry name" value="UDPGT"/>
    <property type="match status" value="1"/>
</dbReference>
<dbReference type="PANTHER" id="PTHR48043">
    <property type="entry name" value="EG:EG0003.4 PROTEIN-RELATED"/>
    <property type="match status" value="1"/>
</dbReference>
<dbReference type="SUPFAM" id="SSF53756">
    <property type="entry name" value="UDP-Glycosyltransferase/glycogen phosphorylase"/>
    <property type="match status" value="1"/>
</dbReference>
<dbReference type="InterPro" id="IPR050271">
    <property type="entry name" value="UDP-glycosyltransferase"/>
</dbReference>
<protein>
    <recommendedName>
        <fullName evidence="4">Tyrosine-protein kinase ephrin type A/B receptor-like domain-containing protein</fullName>
    </recommendedName>
</protein>
<gene>
    <name evidence="5" type="ORF">TSG867_LOCUS25321</name>
</gene>
<dbReference type="InterPro" id="IPR002213">
    <property type="entry name" value="UDP_glucos_trans"/>
</dbReference>